<feature type="domain" description="CdaR GGDEF-like" evidence="4">
    <location>
        <begin position="305"/>
        <end position="426"/>
    </location>
</feature>
<dbReference type="InterPro" id="IPR012914">
    <property type="entry name" value="PucR_dom"/>
</dbReference>
<dbReference type="Pfam" id="PF13556">
    <property type="entry name" value="HTH_30"/>
    <property type="match status" value="1"/>
</dbReference>
<dbReference type="Proteomes" id="UP001179600">
    <property type="component" value="Chromosome"/>
</dbReference>
<sequence>MATLNDILAVPRFFDMTLLNKHANLERTVDTIEISETPDVSGYLPKHSLLLTTGMAFKDNPKELCELIHSLNALPSAGLAIKLGRFISELDPEVIAFADKLNFPIIQIPPTKTLGEVSHQLLSYIWDNHNESMHFALDVQRNFSSMMMKGASTDALVNHLSSLIKQPMLLINPFGDIDTISRRIKPEDIITQETLNQVVKDVHTYQINPTQLLSYTTIDRHNEPLVATFYPVGNSHCHAYVLVIFQSDQLPYPFSQLAIEQALSVLSFTTYKDNMIKQDKRNAKKDFFNKLIGHDSEVDHDVTHWIDYGKPFGIIQSPIYQVIIGHVSIPDTLDYHEKEIMQLTHEWFDSKIEGYFKNAIFIPNGDQTQLVILLQHKTTQITEQLEALHNELLENLNVTVTFGVGTTIKELSLARFSLNAAKKALEEYDPQQTDFIYYYQNRGISSLISEVSEDDIHYFCTTTLGPLAYPTSESNRELRQTLKVYLDNQCRITETADELFIHRNTVKYRINKCDTLFGQSIEEPLISLQLRLALLLSSDKNRYLTN</sequence>
<evidence type="ECO:0000313" key="5">
    <source>
        <dbReference type="EMBL" id="WCG23000.1"/>
    </source>
</evidence>
<comment type="similarity">
    <text evidence="1">Belongs to the CdaR family.</text>
</comment>
<evidence type="ECO:0000259" key="3">
    <source>
        <dbReference type="Pfam" id="PF13556"/>
    </source>
</evidence>
<protein>
    <submittedName>
        <fullName evidence="5">PucR family transcriptional regulator ligand-binding domain-containing protein</fullName>
    </submittedName>
</protein>
<feature type="domain" description="Purine catabolism PurC-like" evidence="2">
    <location>
        <begin position="6"/>
        <end position="125"/>
    </location>
</feature>
<dbReference type="EMBL" id="CP116507">
    <property type="protein sequence ID" value="WCG23000.1"/>
    <property type="molecule type" value="Genomic_DNA"/>
</dbReference>
<evidence type="ECO:0000256" key="1">
    <source>
        <dbReference type="ARBA" id="ARBA00006754"/>
    </source>
</evidence>
<gene>
    <name evidence="5" type="ORF">PML95_01770</name>
</gene>
<proteinExistence type="inferred from homology"/>
<dbReference type="InterPro" id="IPR042070">
    <property type="entry name" value="PucR_C-HTH_sf"/>
</dbReference>
<evidence type="ECO:0000259" key="4">
    <source>
        <dbReference type="Pfam" id="PF17853"/>
    </source>
</evidence>
<name>A0AAF0BHZ4_9ENTE</name>
<dbReference type="InterPro" id="IPR051448">
    <property type="entry name" value="CdaR-like_regulators"/>
</dbReference>
<dbReference type="InterPro" id="IPR025736">
    <property type="entry name" value="PucR_C-HTH_dom"/>
</dbReference>
<organism evidence="5 6">
    <name type="scientific">Vagococcus lutrae</name>
    <dbReference type="NCBI Taxonomy" id="81947"/>
    <lineage>
        <taxon>Bacteria</taxon>
        <taxon>Bacillati</taxon>
        <taxon>Bacillota</taxon>
        <taxon>Bacilli</taxon>
        <taxon>Lactobacillales</taxon>
        <taxon>Enterococcaceae</taxon>
        <taxon>Vagococcus</taxon>
    </lineage>
</organism>
<evidence type="ECO:0000313" key="6">
    <source>
        <dbReference type="Proteomes" id="UP001179600"/>
    </source>
</evidence>
<dbReference type="PANTHER" id="PTHR33744:SF1">
    <property type="entry name" value="DNA-BINDING TRANSCRIPTIONAL ACTIVATOR ADER"/>
    <property type="match status" value="1"/>
</dbReference>
<accession>A0AAF0BHZ4</accession>
<dbReference type="Pfam" id="PF07905">
    <property type="entry name" value="PucR"/>
    <property type="match status" value="1"/>
</dbReference>
<dbReference type="InterPro" id="IPR041522">
    <property type="entry name" value="CdaR_GGDEF"/>
</dbReference>
<dbReference type="Gene3D" id="1.10.10.2840">
    <property type="entry name" value="PucR C-terminal helix-turn-helix domain"/>
    <property type="match status" value="1"/>
</dbReference>
<dbReference type="Pfam" id="PF17853">
    <property type="entry name" value="GGDEF_2"/>
    <property type="match status" value="1"/>
</dbReference>
<dbReference type="RefSeq" id="WP_272163480.1">
    <property type="nucleotide sequence ID" value="NZ_CP116507.1"/>
</dbReference>
<reference evidence="5" key="1">
    <citation type="submission" date="2023-01" db="EMBL/GenBank/DDBJ databases">
        <title>Oxazolidinone resistance genes in florfenicol resistant enterococci from beef cattle and veal calves at slaughter.</title>
        <authorList>
            <person name="Biggel M."/>
        </authorList>
    </citation>
    <scope>NUCLEOTIDE SEQUENCE</scope>
    <source>
        <strain evidence="5">K204-1</strain>
    </source>
</reference>
<evidence type="ECO:0000259" key="2">
    <source>
        <dbReference type="Pfam" id="PF07905"/>
    </source>
</evidence>
<feature type="domain" description="PucR C-terminal helix-turn-helix" evidence="3">
    <location>
        <begin position="478"/>
        <end position="535"/>
    </location>
</feature>
<dbReference type="AlphaFoldDB" id="A0AAF0BHZ4"/>
<dbReference type="PANTHER" id="PTHR33744">
    <property type="entry name" value="CARBOHYDRATE DIACID REGULATOR"/>
    <property type="match status" value="1"/>
</dbReference>